<evidence type="ECO:0000313" key="2">
    <source>
        <dbReference type="Proteomes" id="UP000029646"/>
    </source>
</evidence>
<comment type="caution">
    <text evidence="1">The sequence shown here is derived from an EMBL/GenBank/DDBJ whole genome shotgun (WGS) entry which is preliminary data.</text>
</comment>
<dbReference type="Proteomes" id="UP000029646">
    <property type="component" value="Unassembled WGS sequence"/>
</dbReference>
<dbReference type="EMBL" id="BBNS01000018">
    <property type="protein sequence ID" value="GAL72022.1"/>
    <property type="molecule type" value="Genomic_DNA"/>
</dbReference>
<organism evidence="1 2">
    <name type="scientific">Jejuia pallidilutea</name>
    <dbReference type="NCBI Taxonomy" id="504487"/>
    <lineage>
        <taxon>Bacteria</taxon>
        <taxon>Pseudomonadati</taxon>
        <taxon>Bacteroidota</taxon>
        <taxon>Flavobacteriia</taxon>
        <taxon>Flavobacteriales</taxon>
        <taxon>Flavobacteriaceae</taxon>
        <taxon>Jejuia</taxon>
    </lineage>
</organism>
<dbReference type="AlphaFoldDB" id="A0A090WXF7"/>
<name>A0A090WXF7_9FLAO</name>
<accession>A0A090WXF7</accession>
<evidence type="ECO:0000313" key="1">
    <source>
        <dbReference type="EMBL" id="GAL72022.1"/>
    </source>
</evidence>
<gene>
    <name evidence="1" type="ORF">JCM19302_367</name>
</gene>
<protein>
    <submittedName>
        <fullName evidence="1">Uncharacterized protein</fullName>
    </submittedName>
</protein>
<sequence length="97" mass="11109">MNIALNDLEEKFLATALKNGLSYWKKDHFEVVDDNSNGIKARVYGTDEYLSELVLSGNTVTDVNCTCPNNRTLFLQAYCYSILRKTKICFRFKKSKA</sequence>
<reference evidence="1 2" key="1">
    <citation type="journal article" date="2014" name="Genome Announc.">
        <title>Draft Genome Sequence of Marine Flavobacterium Jejuia pallidilutea Strain 11shimoA1 and Pigmentation Mutants.</title>
        <authorList>
            <person name="Takatani N."/>
            <person name="Nakanishi M."/>
            <person name="Meirelles P."/>
            <person name="Mino S."/>
            <person name="Suda W."/>
            <person name="Oshima K."/>
            <person name="Hattori M."/>
            <person name="Ohkuma M."/>
            <person name="Hosokawa M."/>
            <person name="Miyashita K."/>
            <person name="Thompson F.L."/>
            <person name="Niwa A."/>
            <person name="Sawabe T."/>
            <person name="Sawabe T."/>
        </authorList>
    </citation>
    <scope>NUCLEOTIDE SEQUENCE [LARGE SCALE GENOMIC DNA]</scope>
    <source>
        <strain evidence="2">JCM19302</strain>
    </source>
</reference>
<proteinExistence type="predicted"/>
<dbReference type="RefSeq" id="WP_042248931.1">
    <property type="nucleotide sequence ID" value="NZ_BBNS01000018.1"/>
</dbReference>